<dbReference type="GO" id="GO:0005886">
    <property type="term" value="C:plasma membrane"/>
    <property type="evidence" value="ECO:0007669"/>
    <property type="project" value="TreeGrafter"/>
</dbReference>
<comment type="caution">
    <text evidence="3">The sequence shown here is derived from an EMBL/GenBank/DDBJ whole genome shotgun (WGS) entry which is preliminary data.</text>
</comment>
<dbReference type="GO" id="GO:0008643">
    <property type="term" value="P:carbohydrate transport"/>
    <property type="evidence" value="ECO:0007669"/>
    <property type="project" value="InterPro"/>
</dbReference>
<evidence type="ECO:0000313" key="3">
    <source>
        <dbReference type="EMBL" id="CAB3378377.1"/>
    </source>
</evidence>
<keyword evidence="2" id="KW-1133">Transmembrane helix</keyword>
<dbReference type="GO" id="GO:0015293">
    <property type="term" value="F:symporter activity"/>
    <property type="evidence" value="ECO:0007669"/>
    <property type="project" value="InterPro"/>
</dbReference>
<name>A0A8S1D810_9INSE</name>
<protein>
    <submittedName>
        <fullName evidence="3">Uncharacterized protein</fullName>
    </submittedName>
</protein>
<reference evidence="3 4" key="1">
    <citation type="submission" date="2020-04" db="EMBL/GenBank/DDBJ databases">
        <authorList>
            <person name="Alioto T."/>
            <person name="Alioto T."/>
            <person name="Gomez Garrido J."/>
        </authorList>
    </citation>
    <scope>NUCLEOTIDE SEQUENCE [LARGE SCALE GENOMIC DNA]</scope>
</reference>
<gene>
    <name evidence="3" type="ORF">CLODIP_2_CD03418</name>
</gene>
<feature type="transmembrane region" description="Helical" evidence="2">
    <location>
        <begin position="122"/>
        <end position="142"/>
    </location>
</feature>
<dbReference type="FunFam" id="1.20.1250.20:FF:000431">
    <property type="entry name" value="Predicted protein"/>
    <property type="match status" value="1"/>
</dbReference>
<dbReference type="EMBL" id="CADEPI010000162">
    <property type="protein sequence ID" value="CAB3378377.1"/>
    <property type="molecule type" value="Genomic_DNA"/>
</dbReference>
<feature type="transmembrane region" description="Helical" evidence="2">
    <location>
        <begin position="205"/>
        <end position="225"/>
    </location>
</feature>
<dbReference type="InterPro" id="IPR039672">
    <property type="entry name" value="MFS_2"/>
</dbReference>
<dbReference type="PANTHER" id="PTHR11328">
    <property type="entry name" value="MAJOR FACILITATOR SUPERFAMILY DOMAIN-CONTAINING PROTEIN"/>
    <property type="match status" value="1"/>
</dbReference>
<feature type="transmembrane region" description="Helical" evidence="2">
    <location>
        <begin position="20"/>
        <end position="42"/>
    </location>
</feature>
<dbReference type="Proteomes" id="UP000494165">
    <property type="component" value="Unassembled WGS sequence"/>
</dbReference>
<sequence>MDGAVPDLGAVLRLSYGMGHVLNDVCASMWFTYLLVFFHLVLRFSAANAGLLMLVGQVADAVCTPFVGLEVDRGPNGWPCGCLSRRGFGHRKTWHLIGTLCTLASFPFIFTPCVGCEASHEWAQLIYYSAFVVIFQFGWASVQISHLSLIPHLSPHEHQRTKLIAVRYSLTVISNIFVYVITWAVLHLTSDKTDDQVGPQDMYKFQNIVVICLAVGAGCSVFFHCGTTEPVTTESGIREEGAVEMRLKMSPKKFLAVPQFYQVALVYMCTRLFVNLSQVYMPLYLHDSLKVTAEELAIVPLVMFLSSFVFSFFVGHMNKFFGRKVVIFLNL</sequence>
<proteinExistence type="inferred from homology"/>
<feature type="transmembrane region" description="Helical" evidence="2">
    <location>
        <begin position="296"/>
        <end position="314"/>
    </location>
</feature>
<dbReference type="CDD" id="cd17491">
    <property type="entry name" value="MFS_MFSD12"/>
    <property type="match status" value="1"/>
</dbReference>
<feature type="transmembrane region" description="Helical" evidence="2">
    <location>
        <begin position="163"/>
        <end position="185"/>
    </location>
</feature>
<evidence type="ECO:0000256" key="2">
    <source>
        <dbReference type="SAM" id="Phobius"/>
    </source>
</evidence>
<evidence type="ECO:0000256" key="1">
    <source>
        <dbReference type="ARBA" id="ARBA00008335"/>
    </source>
</evidence>
<keyword evidence="2" id="KW-0472">Membrane</keyword>
<dbReference type="OrthoDB" id="1730117at2759"/>
<keyword evidence="2" id="KW-0812">Transmembrane</keyword>
<dbReference type="SUPFAM" id="SSF103473">
    <property type="entry name" value="MFS general substrate transporter"/>
    <property type="match status" value="1"/>
</dbReference>
<dbReference type="InterPro" id="IPR036259">
    <property type="entry name" value="MFS_trans_sf"/>
</dbReference>
<dbReference type="Gene3D" id="1.20.1250.20">
    <property type="entry name" value="MFS general substrate transporter like domains"/>
    <property type="match status" value="2"/>
</dbReference>
<dbReference type="PANTHER" id="PTHR11328:SF28">
    <property type="entry name" value="MAJOR FACILITATOR SUPERFAMILY DOMAIN-CONTAINING PROTEIN 12"/>
    <property type="match status" value="1"/>
</dbReference>
<accession>A0A8S1D810</accession>
<organism evidence="3 4">
    <name type="scientific">Cloeon dipterum</name>
    <dbReference type="NCBI Taxonomy" id="197152"/>
    <lineage>
        <taxon>Eukaryota</taxon>
        <taxon>Metazoa</taxon>
        <taxon>Ecdysozoa</taxon>
        <taxon>Arthropoda</taxon>
        <taxon>Hexapoda</taxon>
        <taxon>Insecta</taxon>
        <taxon>Pterygota</taxon>
        <taxon>Palaeoptera</taxon>
        <taxon>Ephemeroptera</taxon>
        <taxon>Pisciforma</taxon>
        <taxon>Baetidae</taxon>
        <taxon>Cloeon</taxon>
    </lineage>
</organism>
<dbReference type="Pfam" id="PF13347">
    <property type="entry name" value="MFS_2"/>
    <property type="match status" value="1"/>
</dbReference>
<comment type="similarity">
    <text evidence="1">Belongs to the major facilitator superfamily.</text>
</comment>
<feature type="transmembrane region" description="Helical" evidence="2">
    <location>
        <begin position="254"/>
        <end position="276"/>
    </location>
</feature>
<evidence type="ECO:0000313" key="4">
    <source>
        <dbReference type="Proteomes" id="UP000494165"/>
    </source>
</evidence>
<keyword evidence="4" id="KW-1185">Reference proteome</keyword>
<feature type="transmembrane region" description="Helical" evidence="2">
    <location>
        <begin position="93"/>
        <end position="110"/>
    </location>
</feature>
<dbReference type="AlphaFoldDB" id="A0A8S1D810"/>